<keyword evidence="2" id="KW-0808">Transferase</keyword>
<dbReference type="InterPro" id="IPR011009">
    <property type="entry name" value="Kinase-like_dom_sf"/>
</dbReference>
<protein>
    <submittedName>
        <fullName evidence="2">Phosphotransferase</fullName>
    </submittedName>
</protein>
<dbReference type="AlphaFoldDB" id="A0A7K2IZJ1"/>
<dbReference type="SUPFAM" id="SSF56112">
    <property type="entry name" value="Protein kinase-like (PK-like)"/>
    <property type="match status" value="1"/>
</dbReference>
<feature type="domain" description="Aminoglycoside phosphotransferase" evidence="1">
    <location>
        <begin position="31"/>
        <end position="250"/>
    </location>
</feature>
<dbReference type="Pfam" id="PF01636">
    <property type="entry name" value="APH"/>
    <property type="match status" value="1"/>
</dbReference>
<dbReference type="EMBL" id="WWHY01000001">
    <property type="protein sequence ID" value="MYR35392.1"/>
    <property type="molecule type" value="Genomic_DNA"/>
</dbReference>
<dbReference type="Proteomes" id="UP000467124">
    <property type="component" value="Unassembled WGS sequence"/>
</dbReference>
<dbReference type="RefSeq" id="WP_042281926.1">
    <property type="nucleotide sequence ID" value="NZ_BAZE01000002.1"/>
</dbReference>
<evidence type="ECO:0000259" key="1">
    <source>
        <dbReference type="Pfam" id="PF01636"/>
    </source>
</evidence>
<accession>A0A7K2IZJ1</accession>
<reference evidence="2 3" key="1">
    <citation type="journal article" date="2019" name="Nat. Commun.">
        <title>The antimicrobial potential of Streptomyces from insect microbiomes.</title>
        <authorList>
            <person name="Chevrette M.G."/>
            <person name="Carlson C.M."/>
            <person name="Ortega H.E."/>
            <person name="Thomas C."/>
            <person name="Ananiev G.E."/>
            <person name="Barns K.J."/>
            <person name="Book A.J."/>
            <person name="Cagnazzo J."/>
            <person name="Carlos C."/>
            <person name="Flanigan W."/>
            <person name="Grubbs K.J."/>
            <person name="Horn H.A."/>
            <person name="Hoffmann F.M."/>
            <person name="Klassen J.L."/>
            <person name="Knack J.J."/>
            <person name="Lewin G.R."/>
            <person name="McDonald B.R."/>
            <person name="Muller L."/>
            <person name="Melo W.G.P."/>
            <person name="Pinto-Tomas A.A."/>
            <person name="Schmitz A."/>
            <person name="Wendt-Pienkowski E."/>
            <person name="Wildman S."/>
            <person name="Zhao M."/>
            <person name="Zhang F."/>
            <person name="Bugni T.S."/>
            <person name="Andes D.R."/>
            <person name="Pupo M.T."/>
            <person name="Currie C.R."/>
        </authorList>
    </citation>
    <scope>NUCLEOTIDE SEQUENCE [LARGE SCALE GENOMIC DNA]</scope>
    <source>
        <strain evidence="2 3">SID5840</strain>
    </source>
</reference>
<gene>
    <name evidence="2" type="ORF">GTW20_24805</name>
</gene>
<evidence type="ECO:0000313" key="3">
    <source>
        <dbReference type="Proteomes" id="UP000467124"/>
    </source>
</evidence>
<proteinExistence type="predicted"/>
<evidence type="ECO:0000313" key="2">
    <source>
        <dbReference type="EMBL" id="MYR35392.1"/>
    </source>
</evidence>
<dbReference type="GeneID" id="91390161"/>
<name>A0A7K2IZJ1_9ACTN</name>
<organism evidence="2 3">
    <name type="scientific">Nocardiopsis alba</name>
    <dbReference type="NCBI Taxonomy" id="53437"/>
    <lineage>
        <taxon>Bacteria</taxon>
        <taxon>Bacillati</taxon>
        <taxon>Actinomycetota</taxon>
        <taxon>Actinomycetes</taxon>
        <taxon>Streptosporangiales</taxon>
        <taxon>Nocardiopsidaceae</taxon>
        <taxon>Nocardiopsis</taxon>
    </lineage>
</organism>
<dbReference type="GO" id="GO:0016740">
    <property type="term" value="F:transferase activity"/>
    <property type="evidence" value="ECO:0007669"/>
    <property type="project" value="UniProtKB-KW"/>
</dbReference>
<dbReference type="InterPro" id="IPR002575">
    <property type="entry name" value="Aminoglycoside_PTrfase"/>
</dbReference>
<sequence>MCAVGGRTDPGAIVAVAARALGGRGRAVGVERLRGGTRKGVYRVRVEGGRDVVVYVWGRAEHRWPEAAVEREGPFADPDGLDLFLGAARVLEGAGVRVPAVEWVERDHPGPGVDMAVVEDVPGPDLEGLLARDRRAGMRVVERLGSVLETMASLRGSGWGRVSGAVRGEGACERLVLERALRDLAEGARRRPDLAAVRGRVEREVVEAAARVEPRRRYGLVHGELGPDHVLVGAGGEPVLIDVEGTMFFDVEWEHVFVRLRFGDLYRSLEVPGLDGARLGLYAWAQRLSLVAGPLRLLEGGFADRRVLEGIVEAQMGWIGAHV</sequence>
<comment type="caution">
    <text evidence="2">The sequence shown here is derived from an EMBL/GenBank/DDBJ whole genome shotgun (WGS) entry which is preliminary data.</text>
</comment>